<dbReference type="Proteomes" id="UP001321506">
    <property type="component" value="Unassembled WGS sequence"/>
</dbReference>
<dbReference type="InterPro" id="IPR000524">
    <property type="entry name" value="Tscrpt_reg_HTH_GntR"/>
</dbReference>
<evidence type="ECO:0000256" key="1">
    <source>
        <dbReference type="ARBA" id="ARBA00023015"/>
    </source>
</evidence>
<dbReference type="RefSeq" id="WP_281488718.1">
    <property type="nucleotide sequence ID" value="NZ_CP159582.1"/>
</dbReference>
<feature type="domain" description="HTH gntR-type" evidence="4">
    <location>
        <begin position="14"/>
        <end position="82"/>
    </location>
</feature>
<keyword evidence="1" id="KW-0805">Transcription regulation</keyword>
<keyword evidence="6" id="KW-1185">Reference proteome</keyword>
<evidence type="ECO:0000313" key="6">
    <source>
        <dbReference type="Proteomes" id="UP001321506"/>
    </source>
</evidence>
<evidence type="ECO:0000313" key="5">
    <source>
        <dbReference type="EMBL" id="MDI2098928.1"/>
    </source>
</evidence>
<evidence type="ECO:0000259" key="4">
    <source>
        <dbReference type="PROSITE" id="PS50949"/>
    </source>
</evidence>
<dbReference type="CDD" id="cd07377">
    <property type="entry name" value="WHTH_GntR"/>
    <property type="match status" value="1"/>
</dbReference>
<proteinExistence type="predicted"/>
<dbReference type="InterPro" id="IPR011711">
    <property type="entry name" value="GntR_C"/>
</dbReference>
<dbReference type="SMART" id="SM00345">
    <property type="entry name" value="HTH_GNTR"/>
    <property type="match status" value="1"/>
</dbReference>
<evidence type="ECO:0000256" key="3">
    <source>
        <dbReference type="ARBA" id="ARBA00023163"/>
    </source>
</evidence>
<keyword evidence="2" id="KW-0238">DNA-binding</keyword>
<dbReference type="AlphaFoldDB" id="A0AAW6TAT9"/>
<dbReference type="PANTHER" id="PTHR43537:SF5">
    <property type="entry name" value="UXU OPERON TRANSCRIPTIONAL REGULATOR"/>
    <property type="match status" value="1"/>
</dbReference>
<organism evidence="5 6">
    <name type="scientific">Ruicaihuangia caeni</name>
    <dbReference type="NCBI Taxonomy" id="3042517"/>
    <lineage>
        <taxon>Bacteria</taxon>
        <taxon>Bacillati</taxon>
        <taxon>Actinomycetota</taxon>
        <taxon>Actinomycetes</taxon>
        <taxon>Micrococcales</taxon>
        <taxon>Microbacteriaceae</taxon>
        <taxon>Ruicaihuangia</taxon>
    </lineage>
</organism>
<dbReference type="InterPro" id="IPR036388">
    <property type="entry name" value="WH-like_DNA-bd_sf"/>
</dbReference>
<dbReference type="EMBL" id="JASATX010000003">
    <property type="protein sequence ID" value="MDI2098928.1"/>
    <property type="molecule type" value="Genomic_DNA"/>
</dbReference>
<reference evidence="5 6" key="1">
    <citation type="submission" date="2023-04" db="EMBL/GenBank/DDBJ databases">
        <title>Klugiella caeni sp. nov. isolated from the sludge of biochemical tank.</title>
        <authorList>
            <person name="Geng K."/>
        </authorList>
    </citation>
    <scope>NUCLEOTIDE SEQUENCE [LARGE SCALE GENOMIC DNA]</scope>
    <source>
        <strain evidence="5 6">YN-L-19</strain>
    </source>
</reference>
<dbReference type="SUPFAM" id="SSF48008">
    <property type="entry name" value="GntR ligand-binding domain-like"/>
    <property type="match status" value="1"/>
</dbReference>
<dbReference type="GO" id="GO:0003700">
    <property type="term" value="F:DNA-binding transcription factor activity"/>
    <property type="evidence" value="ECO:0007669"/>
    <property type="project" value="InterPro"/>
</dbReference>
<evidence type="ECO:0000256" key="2">
    <source>
        <dbReference type="ARBA" id="ARBA00023125"/>
    </source>
</evidence>
<dbReference type="SMART" id="SM00895">
    <property type="entry name" value="FCD"/>
    <property type="match status" value="1"/>
</dbReference>
<dbReference type="InterPro" id="IPR008920">
    <property type="entry name" value="TF_FadR/GntR_C"/>
</dbReference>
<dbReference type="PANTHER" id="PTHR43537">
    <property type="entry name" value="TRANSCRIPTIONAL REGULATOR, GNTR FAMILY"/>
    <property type="match status" value="1"/>
</dbReference>
<comment type="caution">
    <text evidence="5">The sequence shown here is derived from an EMBL/GenBank/DDBJ whole genome shotgun (WGS) entry which is preliminary data.</text>
</comment>
<dbReference type="PROSITE" id="PS50949">
    <property type="entry name" value="HTH_GNTR"/>
    <property type="match status" value="1"/>
</dbReference>
<dbReference type="Gene3D" id="1.10.10.10">
    <property type="entry name" value="Winged helix-like DNA-binding domain superfamily/Winged helix DNA-binding domain"/>
    <property type="match status" value="1"/>
</dbReference>
<dbReference type="PRINTS" id="PR00035">
    <property type="entry name" value="HTHGNTR"/>
</dbReference>
<accession>A0AAW6TAT9</accession>
<dbReference type="SUPFAM" id="SSF46785">
    <property type="entry name" value="Winged helix' DNA-binding domain"/>
    <property type="match status" value="1"/>
</dbReference>
<dbReference type="GO" id="GO:0003677">
    <property type="term" value="F:DNA binding"/>
    <property type="evidence" value="ECO:0007669"/>
    <property type="project" value="UniProtKB-KW"/>
</dbReference>
<dbReference type="Pfam" id="PF07729">
    <property type="entry name" value="FCD"/>
    <property type="match status" value="1"/>
</dbReference>
<dbReference type="Pfam" id="PF00392">
    <property type="entry name" value="GntR"/>
    <property type="match status" value="1"/>
</dbReference>
<dbReference type="InterPro" id="IPR036390">
    <property type="entry name" value="WH_DNA-bd_sf"/>
</dbReference>
<keyword evidence="3" id="KW-0804">Transcription</keyword>
<name>A0AAW6TAT9_9MICO</name>
<sequence>MTSQALLEPIPGPMSVSTHVLRGLLSSIVDGKLKTGEQLPSEAEIAQQMGVGLSSVREALSALQGMGVISVKHGSGRTVRGLTFAAIADPRVSDTVVNGQLLLQTTAVRELLEVAAIRHAASEATSSDLAEIERAVAEMDAAVHRGELGVEEDGEFHLAIARTTGNVVLVLLQESINSLMNSIRRKSHQQEGRPQMAVDEHRAIAEAIRNGDVENAERLLREHLARGASDAGTYFKD</sequence>
<gene>
    <name evidence="5" type="ORF">QF206_08130</name>
</gene>
<protein>
    <submittedName>
        <fullName evidence="5">FadR/GntR family transcriptional regulator</fullName>
    </submittedName>
</protein>
<dbReference type="Gene3D" id="1.20.120.530">
    <property type="entry name" value="GntR ligand-binding domain-like"/>
    <property type="match status" value="1"/>
</dbReference>